<proteinExistence type="predicted"/>
<accession>A0A382AJT5</accession>
<gene>
    <name evidence="1" type="ORF">METZ01_LOCUS154630</name>
</gene>
<dbReference type="EMBL" id="UINC01025701">
    <property type="protein sequence ID" value="SVB01776.1"/>
    <property type="molecule type" value="Genomic_DNA"/>
</dbReference>
<evidence type="ECO:0000313" key="1">
    <source>
        <dbReference type="EMBL" id="SVB01776.1"/>
    </source>
</evidence>
<organism evidence="1">
    <name type="scientific">marine metagenome</name>
    <dbReference type="NCBI Taxonomy" id="408172"/>
    <lineage>
        <taxon>unclassified sequences</taxon>
        <taxon>metagenomes</taxon>
        <taxon>ecological metagenomes</taxon>
    </lineage>
</organism>
<reference evidence="1" key="1">
    <citation type="submission" date="2018-05" db="EMBL/GenBank/DDBJ databases">
        <authorList>
            <person name="Lanie J.A."/>
            <person name="Ng W.-L."/>
            <person name="Kazmierczak K.M."/>
            <person name="Andrzejewski T.M."/>
            <person name="Davidsen T.M."/>
            <person name="Wayne K.J."/>
            <person name="Tettelin H."/>
            <person name="Glass J.I."/>
            <person name="Rusch D."/>
            <person name="Podicherti R."/>
            <person name="Tsui H.-C.T."/>
            <person name="Winkler M.E."/>
        </authorList>
    </citation>
    <scope>NUCLEOTIDE SEQUENCE</scope>
</reference>
<dbReference type="AlphaFoldDB" id="A0A382AJT5"/>
<name>A0A382AJT5_9ZZZZ</name>
<feature type="non-terminal residue" evidence="1">
    <location>
        <position position="35"/>
    </location>
</feature>
<protein>
    <submittedName>
        <fullName evidence="1">Uncharacterized protein</fullName>
    </submittedName>
</protein>
<sequence length="35" mass="4214">MSKKAAIYQYLKQQQMLYGDELYLNSLTVEEDDKR</sequence>